<evidence type="ECO:0000313" key="1">
    <source>
        <dbReference type="EMBL" id="TYC52651.1"/>
    </source>
</evidence>
<comment type="caution">
    <text evidence="1">The sequence shown here is derived from an EMBL/GenBank/DDBJ whole genome shotgun (WGS) entry which is preliminary data.</text>
</comment>
<dbReference type="OrthoDB" id="9180540at2"/>
<name>A0A6C2CFA4_9RHOO</name>
<keyword evidence="2" id="KW-1185">Reference proteome</keyword>
<dbReference type="Proteomes" id="UP000389128">
    <property type="component" value="Unassembled WGS sequence"/>
</dbReference>
<gene>
    <name evidence="1" type="ORF">ETQ85_22435</name>
</gene>
<proteinExistence type="predicted"/>
<sequence>MSMIDLEKLIEWLGVEGAIAGLDGSDLTTAELGELIPDFKRSGHIKLKRRDLIQALIERKRLDLMKKPEELMAMDAESLKRYLLSIKASKKEILDLLESLDIRPGSVARNNLTEFAAREISDIGMYRRVAQGTK</sequence>
<reference evidence="1 2" key="1">
    <citation type="submission" date="2019-01" db="EMBL/GenBank/DDBJ databases">
        <title>Zoogloea oleivorans genome sequencing and assembly.</title>
        <authorList>
            <person name="Tancsics A."/>
            <person name="Farkas M."/>
            <person name="Kriszt B."/>
            <person name="Maroti G."/>
            <person name="Horvath B."/>
        </authorList>
    </citation>
    <scope>NUCLEOTIDE SEQUENCE [LARGE SCALE GENOMIC DNA]</scope>
    <source>
        <strain evidence="1 2">Buc</strain>
    </source>
</reference>
<accession>A0A6C2CFA4</accession>
<evidence type="ECO:0000313" key="2">
    <source>
        <dbReference type="Proteomes" id="UP000389128"/>
    </source>
</evidence>
<dbReference type="AlphaFoldDB" id="A0A6C2CFA4"/>
<organism evidence="1 2">
    <name type="scientific">Zoogloea oleivorans</name>
    <dbReference type="NCBI Taxonomy" id="1552750"/>
    <lineage>
        <taxon>Bacteria</taxon>
        <taxon>Pseudomonadati</taxon>
        <taxon>Pseudomonadota</taxon>
        <taxon>Betaproteobacteria</taxon>
        <taxon>Rhodocyclales</taxon>
        <taxon>Zoogloeaceae</taxon>
        <taxon>Zoogloea</taxon>
    </lineage>
</organism>
<dbReference type="EMBL" id="SDKK01000031">
    <property type="protein sequence ID" value="TYC52651.1"/>
    <property type="molecule type" value="Genomic_DNA"/>
</dbReference>
<protein>
    <submittedName>
        <fullName evidence="1">Uncharacterized protein</fullName>
    </submittedName>
</protein>